<name>A0A6G1PDL6_CHAAH</name>
<keyword evidence="3" id="KW-1185">Reference proteome</keyword>
<dbReference type="Proteomes" id="UP000503349">
    <property type="component" value="Chromosome 3"/>
</dbReference>
<evidence type="ECO:0000313" key="3">
    <source>
        <dbReference type="Proteomes" id="UP000503349"/>
    </source>
</evidence>
<proteinExistence type="predicted"/>
<organism evidence="2 3">
    <name type="scientific">Channa argus</name>
    <name type="common">Northern snakehead</name>
    <name type="synonym">Ophicephalus argus</name>
    <dbReference type="NCBI Taxonomy" id="215402"/>
    <lineage>
        <taxon>Eukaryota</taxon>
        <taxon>Metazoa</taxon>
        <taxon>Chordata</taxon>
        <taxon>Craniata</taxon>
        <taxon>Vertebrata</taxon>
        <taxon>Euteleostomi</taxon>
        <taxon>Actinopterygii</taxon>
        <taxon>Neopterygii</taxon>
        <taxon>Teleostei</taxon>
        <taxon>Neoteleostei</taxon>
        <taxon>Acanthomorphata</taxon>
        <taxon>Anabantaria</taxon>
        <taxon>Anabantiformes</taxon>
        <taxon>Channoidei</taxon>
        <taxon>Channidae</taxon>
        <taxon>Channa</taxon>
    </lineage>
</organism>
<feature type="compositionally biased region" description="Polar residues" evidence="1">
    <location>
        <begin position="16"/>
        <end position="33"/>
    </location>
</feature>
<feature type="region of interest" description="Disordered" evidence="1">
    <location>
        <begin position="1"/>
        <end position="36"/>
    </location>
</feature>
<feature type="compositionally biased region" description="Basic residues" evidence="1">
    <location>
        <begin position="1"/>
        <end position="11"/>
    </location>
</feature>
<evidence type="ECO:0000313" key="2">
    <source>
        <dbReference type="EMBL" id="KAF3688108.1"/>
    </source>
</evidence>
<sequence length="52" mass="6069">MGDKHGRRRQLKTGDNDPNNQRLNKNTETQTLTWGLETKKDLTEKITETLEN</sequence>
<dbReference type="AlphaFoldDB" id="A0A6G1PDL6"/>
<dbReference type="EMBL" id="CM015714">
    <property type="protein sequence ID" value="KAF3688108.1"/>
    <property type="molecule type" value="Genomic_DNA"/>
</dbReference>
<protein>
    <submittedName>
        <fullName evidence="2">Uncharacterized protein</fullName>
    </submittedName>
</protein>
<reference evidence="2 3" key="1">
    <citation type="submission" date="2019-02" db="EMBL/GenBank/DDBJ databases">
        <title>Opniocepnalus argus genome.</title>
        <authorList>
            <person name="Zhou C."/>
            <person name="Xiao S."/>
        </authorList>
    </citation>
    <scope>NUCLEOTIDE SEQUENCE [LARGE SCALE GENOMIC DNA]</scope>
    <source>
        <strain evidence="2">OARG1902GOOAL</strain>
        <tissue evidence="2">Muscle</tissue>
    </source>
</reference>
<reference evidence="3" key="2">
    <citation type="submission" date="2019-02" db="EMBL/GenBank/DDBJ databases">
        <title>Opniocepnalus argus Var Kimnra genome.</title>
        <authorList>
            <person name="Zhou C."/>
            <person name="Xiao S."/>
        </authorList>
    </citation>
    <scope>NUCLEOTIDE SEQUENCE [LARGE SCALE GENOMIC DNA]</scope>
</reference>
<accession>A0A6G1PDL6</accession>
<gene>
    <name evidence="2" type="ORF">EXN66_Car003780</name>
</gene>
<evidence type="ECO:0000256" key="1">
    <source>
        <dbReference type="SAM" id="MobiDB-lite"/>
    </source>
</evidence>